<organism evidence="1 2">
    <name type="scientific">Mucilaginibacter auburnensis</name>
    <dbReference type="NCBI Taxonomy" id="1457233"/>
    <lineage>
        <taxon>Bacteria</taxon>
        <taxon>Pseudomonadati</taxon>
        <taxon>Bacteroidota</taxon>
        <taxon>Sphingobacteriia</taxon>
        <taxon>Sphingobacteriales</taxon>
        <taxon>Sphingobacteriaceae</taxon>
        <taxon>Mucilaginibacter</taxon>
    </lineage>
</organism>
<gene>
    <name evidence="1" type="ORF">CLV57_3127</name>
</gene>
<sequence>MSPQVKRNTKVARLLLLIWVYNLFFPAATYALTSGPAQPETQAFQQASVSDMVDLQTGDFKYNIPLLDIDGYPVNLNYQSGVGIDDEASWVGLGWNLNTGAVNRQLRGLPDDMRGEKITTRDYRKEMITVGGRGTAKLELFGFGKEIKDNVKKILGKGTGSFSYGVFFNNYTGIGAEVSINPGISLSRSNSTSLSVGLGFGISSNTQSGASFTPYASLSVYTDEKGKQVSQAGLTASLGYNSRSGLKSLSLAETFQSTKHKDSYAFNGAGASISYNTEPIMPKISIPYKTNSYSFSVDAGLANFGTFVSGGLTGYRTTKSILSNAQQNPGYGFLYADLAKDDAHAVMDFIREKESLVIPDLPNLALPIQTHDLFSYTNQLGSGQFRLYRGGTGIFFDNQTDDSSENGSIGIDAGLGNLAHWGLTLYPQTMNTTAKKWTDDNRYANVGDFQTYDPYKPNYQNVFFKPMGEKSAQNEELATALGKTAPVQIDLSGKRAENKFLCPTCNTSISSKIESKERQPGATTISYLTASEATFAALNKTIDIYDGIDESNLPATFNASPKPNTNSIVRVDPVTLSGSDIVKYPAYLIDPTDPTDLPPDRYPSRKANHISEITVTDATGRRMVYGTPVYNVEQTERSFAIGKGYNKILQGGTNNPDRETNLTNQAIDAIPGLNKGIDNYYHSESIPPYATSYLLSGILSADYVDRTNDGITDDDLGTAIKFNYSRVNGLYNWRAPFENVVVNKGQLADPDDDKGSVIYGRKELWYISSIESKTKIAYFITKDRLDGLGVGKDWKVGGKNADVKQKCLMQIRLYSKADMSRPIKVVKFDYNYELCPYTPNSNAPNGGKLTLKSVWFEYANVTKGANHAYKFSYNQPIGITSAGVKGAYGYMLTDRWGVYKSRSENVSAALSNEEFPYTDQDRSKVSENASLWHLGQIQLPTGGVIKVTYETDDYAYVQNKKAMRMYKIDALCKDGNDLPGAGATQNGLNLANQIRVTLPDNYKMPTSMTRQNFINDCLNGSSYMYVKLNVKMNTNISGPGAEGDYDFVSCFAEVGDIVAVNGKTLLIGLKKLTRDVTNSNVETNPIAIAAWQKLKDEYPLYAYPGYDNKASGGGISAVVSATINAISNIGELTRSFYEKADGAAEPYASIINKDKSFVRLTKNEGAKIGGGVRVERIEIDDQWWYSNNPAETQNTSYGQKYIYELEDGSSSGVASYEPSIGNDENPFKMPIPYSQKKKGAITNLFQLEEPFGESVFPAPGITYSRVVTKDLVKKQGLLTTDVTMRTGYVVNEFYTTKDFPVKVNVLGIKTNHTPPNTPTFSFILTSSYDELVMSQGYSIELNDMNGKLKATRVFKEAKDATGKVAATQVSATEYFYKADKLNGEALTLNNSVQTIDIHGDVKPKVIGQEIELFTDFREQSSKNEGTTFNIGNDFFLSFPLSLILHFPININQDNTLFRSACAVKVIQSYGILEKVVKTQDGSSIATQNIAFDAVTGEAIVTKTQNEFKKDIYSVNIPAYWGYEGMGGAYKTLGMVIGGLKTDETGLITDKAEYVAAGDVIEDLTDAGKVNLYWVLEQETGNGTAKRLVDQYGRTIAKTIKIALQAVDPNRVIQPSELRYEIKKGKVIRSGYRNMLDGSISTYTCLNNPIEAGRLRLADNTDLSTLKVLNASVNEFNEDWVSEVPDIKVWEPPTTDINYWGYSPNPHPYPLQTPYRAGFTYPAYFEGKMQMGSIWLSYVLENPDNDPNPPSFYYWMTRATSTLIRPNFLGAGDNLYCFSKVYLPRTGTYFIGLNGSIPMTMAFDDGPYLFSEFGVWNGENGWFIIETPELTAGEHIIKIKLRPDGTAPAESGFGMEIYNNTSRQQLIDKQDNVIWSTTSMTSNLHGQEGLFMAAYAEKYLPPYGNPPVVASKYYWTDGPGNYYSPLNPADKALNPFMYGIKGNWRLSKTKVFEEKRKYRPLTDKVVDVKNAGYITNFYPNWYAPAQGSPKKRWLLNNNSKWVTANTVTQYDKYGQQLENKDALDRYSAAKFSFNGELPSAVASNAMQREIYAESFEDAKFSVGIPKHIDPNKQPFFTSSAGGAIKYLVTNQVSHSGNNSIQLYNDGIFLYTKTFNERPAVYPLLTLNTQTNEYNKTEGTGKYPNGFEPLKKEYIFNAWVKDIQPTNKAFKGLILTANGQDIPLTVKAIVEGWKLMEGRINIESYVTSTALYTGAGVPIELKLKSPESVSSFVDDIRIFPKDASMKTYAYDEKTLRLMAELDENCFATFYEYDSQGALVRVKKETERGIMTLKENRSSYKKGL</sequence>
<name>A0A2H9VNR4_9SPHI</name>
<keyword evidence="2" id="KW-1185">Reference proteome</keyword>
<reference evidence="1 2" key="1">
    <citation type="submission" date="2017-11" db="EMBL/GenBank/DDBJ databases">
        <title>Genomic Encyclopedia of Archaeal and Bacterial Type Strains, Phase II (KMG-II): From Individual Species to Whole Genera.</title>
        <authorList>
            <person name="Goeker M."/>
        </authorList>
    </citation>
    <scope>NUCLEOTIDE SEQUENCE [LARGE SCALE GENOMIC DNA]</scope>
    <source>
        <strain evidence="1 2">DSM 28175</strain>
    </source>
</reference>
<evidence type="ECO:0008006" key="3">
    <source>
        <dbReference type="Google" id="ProtNLM"/>
    </source>
</evidence>
<protein>
    <recommendedName>
        <fullName evidence="3">PA14 domain-containing protein</fullName>
    </recommendedName>
</protein>
<proteinExistence type="predicted"/>
<evidence type="ECO:0000313" key="2">
    <source>
        <dbReference type="Proteomes" id="UP000242687"/>
    </source>
</evidence>
<dbReference type="Proteomes" id="UP000242687">
    <property type="component" value="Unassembled WGS sequence"/>
</dbReference>
<dbReference type="EMBL" id="PGFJ01000002">
    <property type="protein sequence ID" value="PJJ79985.1"/>
    <property type="molecule type" value="Genomic_DNA"/>
</dbReference>
<dbReference type="OrthoDB" id="9814627at2"/>
<accession>A0A2H9VNR4</accession>
<dbReference type="RefSeq" id="WP_100342288.1">
    <property type="nucleotide sequence ID" value="NZ_PGFJ01000002.1"/>
</dbReference>
<comment type="caution">
    <text evidence="1">The sequence shown here is derived from an EMBL/GenBank/DDBJ whole genome shotgun (WGS) entry which is preliminary data.</text>
</comment>
<evidence type="ECO:0000313" key="1">
    <source>
        <dbReference type="EMBL" id="PJJ79985.1"/>
    </source>
</evidence>